<evidence type="ECO:0000256" key="3">
    <source>
        <dbReference type="ARBA" id="ARBA00022833"/>
    </source>
</evidence>
<dbReference type="PANTHER" id="PTHR33337">
    <property type="entry name" value="GFA DOMAIN-CONTAINING PROTEIN"/>
    <property type="match status" value="1"/>
</dbReference>
<keyword evidence="8" id="KW-1185">Reference proteome</keyword>
<dbReference type="Gene3D" id="3.90.1590.10">
    <property type="entry name" value="glutathione-dependent formaldehyde- activating enzyme (gfa)"/>
    <property type="match status" value="1"/>
</dbReference>
<organism evidence="6 8">
    <name type="scientific">Budvicia aquatica</name>
    <dbReference type="NCBI Taxonomy" id="82979"/>
    <lineage>
        <taxon>Bacteria</taxon>
        <taxon>Pseudomonadati</taxon>
        <taxon>Pseudomonadota</taxon>
        <taxon>Gammaproteobacteria</taxon>
        <taxon>Enterobacterales</taxon>
        <taxon>Budviciaceae</taxon>
        <taxon>Budvicia</taxon>
    </lineage>
</organism>
<keyword evidence="4" id="KW-0456">Lyase</keyword>
<dbReference type="EMBL" id="PDDX01000001">
    <property type="protein sequence ID" value="PHI28530.1"/>
    <property type="molecule type" value="Genomic_DNA"/>
</dbReference>
<keyword evidence="2" id="KW-0479">Metal-binding</keyword>
<dbReference type="PROSITE" id="PS51891">
    <property type="entry name" value="CENP_V_GFA"/>
    <property type="match status" value="1"/>
</dbReference>
<evidence type="ECO:0000259" key="5">
    <source>
        <dbReference type="PROSITE" id="PS51891"/>
    </source>
</evidence>
<evidence type="ECO:0000256" key="1">
    <source>
        <dbReference type="ARBA" id="ARBA00005495"/>
    </source>
</evidence>
<sequence length="131" mass="14721">MLKGSCLCGGVSYQIDDQIEEIFFCHCSKCRKATGSAFNTATPVKTERFTLLTGKDKLKSFYSSESAQRFFCSDCGSPIYSARDGQPEFIRLRVGTLDTPINPAHKTHIFTGSKAEWFDLCDDNPQFEERP</sequence>
<dbReference type="RefSeq" id="WP_029093768.1">
    <property type="nucleotide sequence ID" value="NZ_CAADJA010000002.1"/>
</dbReference>
<dbReference type="Proteomes" id="UP000224974">
    <property type="component" value="Unassembled WGS sequence"/>
</dbReference>
<dbReference type="OrthoDB" id="7765631at2"/>
<feature type="domain" description="CENP-V/GFA" evidence="5">
    <location>
        <begin position="2"/>
        <end position="119"/>
    </location>
</feature>
<dbReference type="STRING" id="1111728.GCA_000427805_04477"/>
<dbReference type="GO" id="GO:0016846">
    <property type="term" value="F:carbon-sulfur lyase activity"/>
    <property type="evidence" value="ECO:0007669"/>
    <property type="project" value="InterPro"/>
</dbReference>
<accession>A0A2C6BWM0</accession>
<evidence type="ECO:0000313" key="6">
    <source>
        <dbReference type="EMBL" id="PHI28530.1"/>
    </source>
</evidence>
<evidence type="ECO:0000313" key="7">
    <source>
        <dbReference type="EMBL" id="VFS46477.1"/>
    </source>
</evidence>
<evidence type="ECO:0000256" key="2">
    <source>
        <dbReference type="ARBA" id="ARBA00022723"/>
    </source>
</evidence>
<reference evidence="8" key="1">
    <citation type="submission" date="2017-09" db="EMBL/GenBank/DDBJ databases">
        <title>FDA dAtabase for Regulatory Grade micrObial Sequences (FDA-ARGOS): Supporting development and validation of Infectious Disease Dx tests.</title>
        <authorList>
            <person name="Minogue T."/>
            <person name="Wolcott M."/>
            <person name="Wasieloski L."/>
            <person name="Aguilar W."/>
            <person name="Moore D."/>
            <person name="Tallon L."/>
            <person name="Sadzewicz L."/>
            <person name="Ott S."/>
            <person name="Zhao X."/>
            <person name="Nagaraj S."/>
            <person name="Vavikolanu K."/>
            <person name="Aluvathingal J."/>
            <person name="Nadendla S."/>
            <person name="Sichtig H."/>
        </authorList>
    </citation>
    <scope>NUCLEOTIDE SEQUENCE [LARGE SCALE GENOMIC DNA]</scope>
    <source>
        <strain evidence="8">FDAARGOS_387</strain>
    </source>
</reference>
<dbReference type="GO" id="GO:0046872">
    <property type="term" value="F:metal ion binding"/>
    <property type="evidence" value="ECO:0007669"/>
    <property type="project" value="UniProtKB-KW"/>
</dbReference>
<keyword evidence="3" id="KW-0862">Zinc</keyword>
<dbReference type="InterPro" id="IPR006913">
    <property type="entry name" value="CENP-V/GFA"/>
</dbReference>
<evidence type="ECO:0000313" key="9">
    <source>
        <dbReference type="Proteomes" id="UP000373449"/>
    </source>
</evidence>
<dbReference type="Pfam" id="PF04828">
    <property type="entry name" value="GFA"/>
    <property type="match status" value="1"/>
</dbReference>
<dbReference type="Proteomes" id="UP000373449">
    <property type="component" value="Unassembled WGS sequence"/>
</dbReference>
<dbReference type="PANTHER" id="PTHR33337:SF40">
    <property type="entry name" value="CENP-V_GFA DOMAIN-CONTAINING PROTEIN-RELATED"/>
    <property type="match status" value="1"/>
</dbReference>
<dbReference type="InterPro" id="IPR011057">
    <property type="entry name" value="Mss4-like_sf"/>
</dbReference>
<dbReference type="SUPFAM" id="SSF51316">
    <property type="entry name" value="Mss4-like"/>
    <property type="match status" value="1"/>
</dbReference>
<dbReference type="EMBL" id="CAADJA010000002">
    <property type="protein sequence ID" value="VFS46477.1"/>
    <property type="molecule type" value="Genomic_DNA"/>
</dbReference>
<dbReference type="AlphaFoldDB" id="A0A2C6BWM0"/>
<proteinExistence type="inferred from homology"/>
<comment type="similarity">
    <text evidence="1">Belongs to the Gfa family.</text>
</comment>
<evidence type="ECO:0000313" key="8">
    <source>
        <dbReference type="Proteomes" id="UP000224974"/>
    </source>
</evidence>
<evidence type="ECO:0000256" key="4">
    <source>
        <dbReference type="ARBA" id="ARBA00023239"/>
    </source>
</evidence>
<reference evidence="6" key="2">
    <citation type="submission" date="2017-09" db="EMBL/GenBank/DDBJ databases">
        <title>FDA dAtabase for Regulatory Grade micrObial Sequences (FDA-ARGOS): Supporting development and validation of Infectious Disease Dx tests.</title>
        <authorList>
            <person name="Minogue T."/>
            <person name="Wolcott M."/>
            <person name="Wasieloski L."/>
            <person name="Aguilar W."/>
            <person name="Moore D."/>
            <person name="Tallon L.J."/>
            <person name="Sadzewicz L."/>
            <person name="Ott S."/>
            <person name="Zhao X."/>
            <person name="Nagaraj S."/>
            <person name="Vavikolanu K."/>
            <person name="Aluvathingal J."/>
            <person name="Nadendla S."/>
            <person name="Sichtig H."/>
        </authorList>
    </citation>
    <scope>NUCLEOTIDE SEQUENCE</scope>
    <source>
        <strain evidence="6">FDAARGOS_387</strain>
    </source>
</reference>
<name>A0A2C6BWM0_9GAMM</name>
<gene>
    <name evidence="6" type="ORF">CRN84_03880</name>
    <name evidence="7" type="ORF">NCTC12282_01386</name>
</gene>
<protein>
    <submittedName>
        <fullName evidence="6">GFA family protein</fullName>
    </submittedName>
    <submittedName>
        <fullName evidence="7">Glutathione-dependent formaldehyde-activating enzyme</fullName>
    </submittedName>
</protein>
<reference evidence="7 9" key="3">
    <citation type="submission" date="2019-03" db="EMBL/GenBank/DDBJ databases">
        <authorList>
            <consortium name="Pathogen Informatics"/>
        </authorList>
    </citation>
    <scope>NUCLEOTIDE SEQUENCE [LARGE SCALE GENOMIC DNA]</scope>
    <source>
        <strain evidence="7 9">NCTC12282</strain>
    </source>
</reference>